<evidence type="ECO:0008006" key="3">
    <source>
        <dbReference type="Google" id="ProtNLM"/>
    </source>
</evidence>
<dbReference type="RefSeq" id="XP_004178125.1">
    <property type="nucleotide sequence ID" value="XM_004178077.1"/>
</dbReference>
<dbReference type="OrthoDB" id="4055611at2759"/>
<dbReference type="Gene3D" id="3.40.50.300">
    <property type="entry name" value="P-loop containing nucleotide triphosphate hydrolases"/>
    <property type="match status" value="1"/>
</dbReference>
<dbReference type="EMBL" id="HE806316">
    <property type="protein sequence ID" value="CCH58606.1"/>
    <property type="molecule type" value="Genomic_DNA"/>
</dbReference>
<dbReference type="OMA" id="AHCRVYP"/>
<dbReference type="GO" id="GO:0070987">
    <property type="term" value="P:error-free translesion synthesis"/>
    <property type="evidence" value="ECO:0007669"/>
    <property type="project" value="EnsemblFungi"/>
</dbReference>
<dbReference type="KEGG" id="tbl:TBLA_0A08160"/>
<reference evidence="1 2" key="1">
    <citation type="journal article" date="2011" name="Proc. Natl. Acad. Sci. U.S.A.">
        <title>Evolutionary erosion of yeast sex chromosomes by mating-type switching accidents.</title>
        <authorList>
            <person name="Gordon J.L."/>
            <person name="Armisen D."/>
            <person name="Proux-Wera E."/>
            <person name="Oheigeartaigh S.S."/>
            <person name="Byrne K.P."/>
            <person name="Wolfe K.H."/>
        </authorList>
    </citation>
    <scope>NUCLEOTIDE SEQUENCE [LARGE SCALE GENOMIC DNA]</scope>
    <source>
        <strain evidence="2">ATCC 34711 / CBS 6284 / DSM 70876 / NBRC 10599 / NRRL Y-10934 / UCD 77-7</strain>
    </source>
</reference>
<gene>
    <name evidence="1" type="primary">TBLA0A08160</name>
    <name evidence="1" type="ORF">TBLA_0A08160</name>
</gene>
<dbReference type="HOGENOM" id="CLU_103058_0_0_1"/>
<dbReference type="AlphaFoldDB" id="I2GWV4"/>
<dbReference type="eggNOG" id="ENOG502S12B">
    <property type="taxonomic scope" value="Eukaryota"/>
</dbReference>
<keyword evidence="2" id="KW-1185">Reference proteome</keyword>
<dbReference type="GO" id="GO:0035861">
    <property type="term" value="C:site of double-strand break"/>
    <property type="evidence" value="ECO:0007669"/>
    <property type="project" value="EnsemblFungi"/>
</dbReference>
<dbReference type="GO" id="GO:0000730">
    <property type="term" value="P:DNA recombinase assembly"/>
    <property type="evidence" value="ECO:0007669"/>
    <property type="project" value="EnsemblFungi"/>
</dbReference>
<dbReference type="Pfam" id="PF16836">
    <property type="entry name" value="PSY3"/>
    <property type="match status" value="1"/>
</dbReference>
<protein>
    <recommendedName>
        <fullName evidence="3">DNA recombination and repair protein Rad51-like C-terminal domain-containing protein</fullName>
    </recommendedName>
</protein>
<organism evidence="1 2">
    <name type="scientific">Henningerozyma blattae (strain ATCC 34711 / CBS 6284 / DSM 70876 / NBRC 10599 / NRRL Y-10934 / UCD 77-7)</name>
    <name type="common">Yeast</name>
    <name type="synonym">Tetrapisispora blattae</name>
    <dbReference type="NCBI Taxonomy" id="1071380"/>
    <lineage>
        <taxon>Eukaryota</taxon>
        <taxon>Fungi</taxon>
        <taxon>Dikarya</taxon>
        <taxon>Ascomycota</taxon>
        <taxon>Saccharomycotina</taxon>
        <taxon>Saccharomycetes</taxon>
        <taxon>Saccharomycetales</taxon>
        <taxon>Saccharomycetaceae</taxon>
        <taxon>Henningerozyma</taxon>
    </lineage>
</organism>
<name>I2GWV4_HENB6</name>
<dbReference type="GO" id="GO:0097196">
    <property type="term" value="C:Shu complex"/>
    <property type="evidence" value="ECO:0007669"/>
    <property type="project" value="EnsemblFungi"/>
</dbReference>
<dbReference type="Proteomes" id="UP000002866">
    <property type="component" value="Chromosome 1"/>
</dbReference>
<evidence type="ECO:0000313" key="2">
    <source>
        <dbReference type="Proteomes" id="UP000002866"/>
    </source>
</evidence>
<evidence type="ECO:0000313" key="1">
    <source>
        <dbReference type="EMBL" id="CCH58606.1"/>
    </source>
</evidence>
<dbReference type="CDD" id="cd19480">
    <property type="entry name" value="Psy3"/>
    <property type="match status" value="1"/>
</dbReference>
<dbReference type="InterPro" id="IPR027417">
    <property type="entry name" value="P-loop_NTPase"/>
</dbReference>
<sequence>MEILKNCKIYPLSKFYKPNYQYYQLPPGIKPNENLDTSKISKLHLIEYGFEITPLKRSLLTTMLMMEDVGNVLIIDIVSIWLGTIEMMNMKQKKKINYLNCISNIKELNNFLSQLIETPIVALRRCQQFENVDEVIQRRLDGIFIDNVSYLQDFNEDQKGNSQMYDELNKMIRKVREVFGCWVVSISYGNEYYEGVEGCLNVKSHSISGVPISFLNGMDMIVLRESEGMGRVIRS</sequence>
<accession>I2GWV4</accession>
<dbReference type="GeneID" id="14493592"/>
<proteinExistence type="predicted"/>
<dbReference type="FunCoup" id="I2GWV4">
    <property type="interactions" value="25"/>
</dbReference>
<dbReference type="GO" id="GO:0003697">
    <property type="term" value="F:single-stranded DNA binding"/>
    <property type="evidence" value="ECO:0007669"/>
    <property type="project" value="EnsemblFungi"/>
</dbReference>
<dbReference type="InParanoid" id="I2GWV4"/>
<dbReference type="GO" id="GO:0005634">
    <property type="term" value="C:nucleus"/>
    <property type="evidence" value="ECO:0007669"/>
    <property type="project" value="EnsemblFungi"/>
</dbReference>
<dbReference type="InterPro" id="IPR031779">
    <property type="entry name" value="Psy3"/>
</dbReference>
<dbReference type="STRING" id="1071380.I2GWV4"/>